<keyword evidence="3" id="KW-1185">Reference proteome</keyword>
<dbReference type="Gene3D" id="3.30.160.60">
    <property type="entry name" value="Classic Zinc Finger"/>
    <property type="match status" value="1"/>
</dbReference>
<organism evidence="2 3">
    <name type="scientific">Teladorsagia circumcincta</name>
    <name type="common">Brown stomach worm</name>
    <name type="synonym">Ostertagia circumcincta</name>
    <dbReference type="NCBI Taxonomy" id="45464"/>
    <lineage>
        <taxon>Eukaryota</taxon>
        <taxon>Metazoa</taxon>
        <taxon>Ecdysozoa</taxon>
        <taxon>Nematoda</taxon>
        <taxon>Chromadorea</taxon>
        <taxon>Rhabditida</taxon>
        <taxon>Rhabditina</taxon>
        <taxon>Rhabditomorpha</taxon>
        <taxon>Strongyloidea</taxon>
        <taxon>Trichostrongylidae</taxon>
        <taxon>Teladorsagia</taxon>
    </lineage>
</organism>
<feature type="compositionally biased region" description="Polar residues" evidence="1">
    <location>
        <begin position="528"/>
        <end position="537"/>
    </location>
</feature>
<name>A0A2G9UH99_TELCI</name>
<feature type="region of interest" description="Disordered" evidence="1">
    <location>
        <begin position="345"/>
        <end position="376"/>
    </location>
</feature>
<sequence>QMSAKFLVVEVDDNNAAVELVQLMLERGFARLMLLDDLSKHPALALRQQPQLPIITEPSTPSSSEPGFNMEKSSLRDLLSSKPKSLLSACGFDDSKQESDLFEILACSNPEIINVRVKDESDCVEESFADNEEHSFNFDLASTSQTHLDLLAQAHCLVSSPPRDSSPPTAKRSRNSNGDPNKDYHTCQMCGTRVKAPRGGRKPGMRKHCILTHGEDMDPVDISNDVKRAEWDSVMRRCFPEFGYRTGFLIDQKSAPRNALKIAHRRRLASRGVAKIYSNVNKFGQLAHQWNYLLIFGSFRCFNKEHVIYLLMVKKESHHLCERITNGFDKFAVLSDLSDHPSLKYKVTSPAGGSQPTNNGNERHPASVATNERNGKPKVSINEIASALSRKSSPSQPKNGFCVSGVCAVAQLKPAYVKRPSQGQKPVFGDDDDAGGGDNNATTFAPCDSSFQFHSTAQQQSALKAQLNGSANARTALSRILEDQSRAAAAEQKRDQERREQERQQQEIQRIILAQAACQPMCDSFTNAVENDESNGSPELDDVGILDSSTVNLSGTDTNGAQDTDHGADSSDGGLGPSDEQVRASMIHLLNPVLGSAFGSSLIEEGGNAKRKGDESGSGGASKKHRWMTVDELEESRFGRSKSYGRVHCKATYKCALCGKPTTLNSTGSRWNLLRHVIMIHSDSKPYQCWDCDFIGIKSNVISHARQTNHRSDDAHDIT</sequence>
<dbReference type="Proteomes" id="UP000230423">
    <property type="component" value="Unassembled WGS sequence"/>
</dbReference>
<feature type="non-terminal residue" evidence="2">
    <location>
        <position position="719"/>
    </location>
</feature>
<feature type="region of interest" description="Disordered" evidence="1">
    <location>
        <begin position="484"/>
        <end position="506"/>
    </location>
</feature>
<feature type="region of interest" description="Disordered" evidence="1">
    <location>
        <begin position="419"/>
        <end position="443"/>
    </location>
</feature>
<feature type="region of interest" description="Disordered" evidence="1">
    <location>
        <begin position="606"/>
        <end position="625"/>
    </location>
</feature>
<dbReference type="EMBL" id="KZ346886">
    <property type="protein sequence ID" value="PIO68870.1"/>
    <property type="molecule type" value="Genomic_DNA"/>
</dbReference>
<feature type="compositionally biased region" description="Basic and acidic residues" evidence="1">
    <location>
        <begin position="484"/>
        <end position="505"/>
    </location>
</feature>
<feature type="region of interest" description="Disordered" evidence="1">
    <location>
        <begin position="158"/>
        <end position="184"/>
    </location>
</feature>
<evidence type="ECO:0000313" key="2">
    <source>
        <dbReference type="EMBL" id="PIO68870.1"/>
    </source>
</evidence>
<proteinExistence type="predicted"/>
<dbReference type="OrthoDB" id="5800096at2759"/>
<protein>
    <submittedName>
        <fullName evidence="2">Uncharacterized protein</fullName>
    </submittedName>
</protein>
<gene>
    <name evidence="2" type="ORF">TELCIR_09327</name>
</gene>
<evidence type="ECO:0000313" key="3">
    <source>
        <dbReference type="Proteomes" id="UP000230423"/>
    </source>
</evidence>
<feature type="compositionally biased region" description="Polar residues" evidence="1">
    <location>
        <begin position="351"/>
        <end position="360"/>
    </location>
</feature>
<accession>A0A2G9UH99</accession>
<evidence type="ECO:0000256" key="1">
    <source>
        <dbReference type="SAM" id="MobiDB-lite"/>
    </source>
</evidence>
<feature type="region of interest" description="Disordered" evidence="1">
    <location>
        <begin position="528"/>
        <end position="579"/>
    </location>
</feature>
<reference evidence="2 3" key="1">
    <citation type="submission" date="2015-09" db="EMBL/GenBank/DDBJ databases">
        <title>Draft genome of the parasitic nematode Teladorsagia circumcincta isolate WARC Sus (inbred).</title>
        <authorList>
            <person name="Mitreva M."/>
        </authorList>
    </citation>
    <scope>NUCLEOTIDE SEQUENCE [LARGE SCALE GENOMIC DNA]</scope>
    <source>
        <strain evidence="2 3">S</strain>
    </source>
</reference>
<feature type="non-terminal residue" evidence="2">
    <location>
        <position position="1"/>
    </location>
</feature>
<dbReference type="AlphaFoldDB" id="A0A2G9UH99"/>
<feature type="compositionally biased region" description="Polar residues" evidence="1">
    <location>
        <begin position="547"/>
        <end position="562"/>
    </location>
</feature>